<reference evidence="2" key="1">
    <citation type="journal article" date="2021" name="Proc. Natl. Acad. Sci. U.S.A.">
        <title>A Catalog of Tens of Thousands of Viruses from Human Metagenomes Reveals Hidden Associations with Chronic Diseases.</title>
        <authorList>
            <person name="Tisza M.J."/>
            <person name="Buck C.B."/>
        </authorList>
    </citation>
    <scope>NUCLEOTIDE SEQUENCE</scope>
    <source>
        <strain evidence="2">Ct9mC1</strain>
    </source>
</reference>
<organism evidence="2">
    <name type="scientific">Siphoviridae sp. ct9mC1</name>
    <dbReference type="NCBI Taxonomy" id="2827794"/>
    <lineage>
        <taxon>Viruses</taxon>
        <taxon>Duplodnaviria</taxon>
        <taxon>Heunggongvirae</taxon>
        <taxon>Uroviricota</taxon>
        <taxon>Caudoviricetes</taxon>
    </lineage>
</organism>
<name>A0A8S5SEZ8_9CAUD</name>
<dbReference type="EMBL" id="BK032583">
    <property type="protein sequence ID" value="DAF49518.1"/>
    <property type="molecule type" value="Genomic_DNA"/>
</dbReference>
<feature type="region of interest" description="Disordered" evidence="1">
    <location>
        <begin position="62"/>
        <end position="84"/>
    </location>
</feature>
<feature type="compositionally biased region" description="Basic residues" evidence="1">
    <location>
        <begin position="67"/>
        <end position="76"/>
    </location>
</feature>
<proteinExistence type="predicted"/>
<sequence>MKKVSPGDKELITPAEAIDFYTLSWRKVGELMNNKNNFTVKYYDDRSLIIRHEFEKYLATHPELRRIPHGKHRNKKRQETQSPS</sequence>
<dbReference type="InterPro" id="IPR038148">
    <property type="entry name" value="Tn1545/Tn916_Xis"/>
</dbReference>
<accession>A0A8S5SEZ8</accession>
<evidence type="ECO:0000256" key="1">
    <source>
        <dbReference type="SAM" id="MobiDB-lite"/>
    </source>
</evidence>
<protein>
    <submittedName>
        <fullName evidence="2">Excisionase</fullName>
    </submittedName>
</protein>
<evidence type="ECO:0000313" key="2">
    <source>
        <dbReference type="EMBL" id="DAF49518.1"/>
    </source>
</evidence>
<dbReference type="Gene3D" id="3.90.105.50">
    <property type="match status" value="1"/>
</dbReference>